<dbReference type="KEGG" id="lak:106167703"/>
<feature type="region of interest" description="Disordered" evidence="1">
    <location>
        <begin position="328"/>
        <end position="358"/>
    </location>
</feature>
<dbReference type="SMART" id="SM00474">
    <property type="entry name" value="35EXOc"/>
    <property type="match status" value="1"/>
</dbReference>
<dbReference type="FunCoup" id="A0A1S3IUW5">
    <property type="interactions" value="3"/>
</dbReference>
<gene>
    <name evidence="4" type="primary">LOC106167703</name>
</gene>
<dbReference type="PANTHER" id="PTHR46628">
    <property type="entry name" value="PIRNA BIOGENESIS PROTEIN EXD1"/>
    <property type="match status" value="1"/>
</dbReference>
<protein>
    <submittedName>
        <fullName evidence="4">PiRNA biogenesis protein EXD1-like</fullName>
    </submittedName>
</protein>
<sequence length="358" mass="40994">MSKSKGPSASSLGARGPRAHRAKEYMYTLVNTSERLDSALETLRSVSEEGPNLAVDGEGVNYSRRGTLSLIVIATRDHVFLFDILELGKRVFDRGLREILEDPTREKLMFDCREDSDILWHQYHVKLDGVLDLQLLQIMFCNRDNSDLSPFGRNRAAVAPCVKVLSLLRCLELYTDDVTCIEIKKSVGSTFVQSPEQWMVRPIPSDMINYACVDVSTLFILYEKMKMGDLDMRRLKVASTCYVSLKRSIKNRRYDNFEKNGYLPLNVIPEKGYVNFSPYQSSEGPECVGCQRCFPREAFTKTQLRNGEQKCKVCRKVKYNIDVQRNKEENCKSDSSEDDSDTPEDDTSILTSDYDYDY</sequence>
<dbReference type="STRING" id="7574.A0A1S3IUW5"/>
<accession>A0A1S3IUW5</accession>
<dbReference type="AlphaFoldDB" id="A0A1S3IUW5"/>
<feature type="domain" description="3'-5' exonuclease" evidence="2">
    <location>
        <begin position="27"/>
        <end position="230"/>
    </location>
</feature>
<reference evidence="4" key="1">
    <citation type="submission" date="2025-08" db="UniProtKB">
        <authorList>
            <consortium name="RefSeq"/>
        </authorList>
    </citation>
    <scope>IDENTIFICATION</scope>
    <source>
        <tissue evidence="4">Gonads</tissue>
    </source>
</reference>
<dbReference type="InterPro" id="IPR012337">
    <property type="entry name" value="RNaseH-like_sf"/>
</dbReference>
<evidence type="ECO:0000259" key="2">
    <source>
        <dbReference type="SMART" id="SM00474"/>
    </source>
</evidence>
<keyword evidence="3" id="KW-1185">Reference proteome</keyword>
<dbReference type="InterPro" id="IPR002562">
    <property type="entry name" value="3'-5'_exonuclease_dom"/>
</dbReference>
<dbReference type="SUPFAM" id="SSF53098">
    <property type="entry name" value="Ribonuclease H-like"/>
    <property type="match status" value="1"/>
</dbReference>
<dbReference type="Proteomes" id="UP000085678">
    <property type="component" value="Unplaced"/>
</dbReference>
<dbReference type="GO" id="GO:0008408">
    <property type="term" value="F:3'-5' exonuclease activity"/>
    <property type="evidence" value="ECO:0007669"/>
    <property type="project" value="InterPro"/>
</dbReference>
<organism evidence="3 4">
    <name type="scientific">Lingula anatina</name>
    <name type="common">Brachiopod</name>
    <name type="synonym">Lingula unguis</name>
    <dbReference type="NCBI Taxonomy" id="7574"/>
    <lineage>
        <taxon>Eukaryota</taxon>
        <taxon>Metazoa</taxon>
        <taxon>Spiralia</taxon>
        <taxon>Lophotrochozoa</taxon>
        <taxon>Brachiopoda</taxon>
        <taxon>Linguliformea</taxon>
        <taxon>Lingulata</taxon>
        <taxon>Lingulida</taxon>
        <taxon>Linguloidea</taxon>
        <taxon>Lingulidae</taxon>
        <taxon>Lingula</taxon>
    </lineage>
</organism>
<dbReference type="Gene3D" id="3.30.420.10">
    <property type="entry name" value="Ribonuclease H-like superfamily/Ribonuclease H"/>
    <property type="match status" value="1"/>
</dbReference>
<dbReference type="InterPro" id="IPR036397">
    <property type="entry name" value="RNaseH_sf"/>
</dbReference>
<dbReference type="Pfam" id="PF01612">
    <property type="entry name" value="DNA_pol_A_exo1"/>
    <property type="match status" value="1"/>
</dbReference>
<dbReference type="InParanoid" id="A0A1S3IUW5"/>
<evidence type="ECO:0000313" key="4">
    <source>
        <dbReference type="RefSeq" id="XP_013401995.1"/>
    </source>
</evidence>
<dbReference type="InterPro" id="IPR052144">
    <property type="entry name" value="piRNA_biogenesis_EXD1"/>
</dbReference>
<evidence type="ECO:0000313" key="3">
    <source>
        <dbReference type="Proteomes" id="UP000085678"/>
    </source>
</evidence>
<dbReference type="GO" id="GO:0034587">
    <property type="term" value="P:piRNA processing"/>
    <property type="evidence" value="ECO:0007669"/>
    <property type="project" value="TreeGrafter"/>
</dbReference>
<feature type="compositionally biased region" description="Acidic residues" evidence="1">
    <location>
        <begin position="336"/>
        <end position="347"/>
    </location>
</feature>
<evidence type="ECO:0000256" key="1">
    <source>
        <dbReference type="SAM" id="MobiDB-lite"/>
    </source>
</evidence>
<dbReference type="GO" id="GO:0003676">
    <property type="term" value="F:nucleic acid binding"/>
    <property type="evidence" value="ECO:0007669"/>
    <property type="project" value="InterPro"/>
</dbReference>
<name>A0A1S3IUW5_LINAN</name>
<dbReference type="OrthoDB" id="26838at2759"/>
<dbReference type="GeneID" id="106167703"/>
<dbReference type="RefSeq" id="XP_013401995.1">
    <property type="nucleotide sequence ID" value="XM_013546541.1"/>
</dbReference>
<dbReference type="PANTHER" id="PTHR46628:SF1">
    <property type="entry name" value="PIRNA BIOGENESIS PROTEIN EXD1"/>
    <property type="match status" value="1"/>
</dbReference>
<proteinExistence type="predicted"/>
<dbReference type="GO" id="GO:1990923">
    <property type="term" value="C:PET complex"/>
    <property type="evidence" value="ECO:0007669"/>
    <property type="project" value="TreeGrafter"/>
</dbReference>